<reference evidence="3" key="1">
    <citation type="submission" date="2016-10" db="EMBL/GenBank/DDBJ databases">
        <authorList>
            <person name="Varghese N."/>
            <person name="Submissions S."/>
        </authorList>
    </citation>
    <scope>NUCLEOTIDE SEQUENCE [LARGE SCALE GENOMIC DNA]</scope>
    <source>
        <strain evidence="3">930I</strain>
    </source>
</reference>
<evidence type="ECO:0008006" key="4">
    <source>
        <dbReference type="Google" id="ProtNLM"/>
    </source>
</evidence>
<evidence type="ECO:0000313" key="3">
    <source>
        <dbReference type="Proteomes" id="UP000217076"/>
    </source>
</evidence>
<name>A0A1G7WZ39_9PROT</name>
<dbReference type="STRING" id="83401.SAMN05421742_102373"/>
<organism evidence="2 3">
    <name type="scientific">Roseospirillum parvum</name>
    <dbReference type="NCBI Taxonomy" id="83401"/>
    <lineage>
        <taxon>Bacteria</taxon>
        <taxon>Pseudomonadati</taxon>
        <taxon>Pseudomonadota</taxon>
        <taxon>Alphaproteobacteria</taxon>
        <taxon>Rhodospirillales</taxon>
        <taxon>Rhodospirillaceae</taxon>
        <taxon>Roseospirillum</taxon>
    </lineage>
</organism>
<dbReference type="AlphaFoldDB" id="A0A1G7WZ39"/>
<evidence type="ECO:0000313" key="2">
    <source>
        <dbReference type="EMBL" id="SDG77189.1"/>
    </source>
</evidence>
<accession>A0A1G7WZ39</accession>
<dbReference type="RefSeq" id="WP_092616293.1">
    <property type="nucleotide sequence ID" value="NZ_FNCV01000002.1"/>
</dbReference>
<keyword evidence="3" id="KW-1185">Reference proteome</keyword>
<evidence type="ECO:0000256" key="1">
    <source>
        <dbReference type="SAM" id="Coils"/>
    </source>
</evidence>
<proteinExistence type="predicted"/>
<protein>
    <recommendedName>
        <fullName evidence="4">Flagellin</fullName>
    </recommendedName>
</protein>
<dbReference type="OrthoDB" id="8479983at2"/>
<keyword evidence="1" id="KW-0175">Coiled coil</keyword>
<gene>
    <name evidence="2" type="ORF">SAMN05421742_102373</name>
</gene>
<dbReference type="EMBL" id="FNCV01000002">
    <property type="protein sequence ID" value="SDG77189.1"/>
    <property type="molecule type" value="Genomic_DNA"/>
</dbReference>
<sequence>MINPLSTTGFQQTSMADVLLSMASSRVASELKAEQTDIERRYGSKDDAINAESDRWVTVKAQVNNAGIAVDNGFDAIKEARNLLIGMRNDLADMADDPEFHRDRFNTKLNQLNGAMDMYSKEFNLLGNVQQTDWTPNQIEYRNDLGIGTTTLTGTYAGSDFYITDDSGGQWVPDPDSYSLEYYPEGFPGETDGELISLSNGVTLDSYDADSGAITITLNLGDSEKTVTGTLHQGGNGLMGAWFYGDFLDGDGAVDEDKLNAARDAITRAELEIDLAEGHLVGLKNQVDMDSRHADREIKALSNSRRDNLYDQLEETTDLQQKFQQQYQVMVTNLENMSLEQQRYLDIFASTLANSPFLDTSI</sequence>
<feature type="coiled-coil region" evidence="1">
    <location>
        <begin position="259"/>
        <end position="326"/>
    </location>
</feature>
<dbReference type="Proteomes" id="UP000217076">
    <property type="component" value="Unassembled WGS sequence"/>
</dbReference>